<dbReference type="SUPFAM" id="SSF47459">
    <property type="entry name" value="HLH, helix-loop-helix DNA-binding domain"/>
    <property type="match status" value="1"/>
</dbReference>
<dbReference type="EMBL" id="CM035406">
    <property type="protein sequence ID" value="KAH7446339.1"/>
    <property type="molecule type" value="Genomic_DNA"/>
</dbReference>
<feature type="compositionally biased region" description="Polar residues" evidence="4">
    <location>
        <begin position="334"/>
        <end position="343"/>
    </location>
</feature>
<evidence type="ECO:0000313" key="6">
    <source>
        <dbReference type="EMBL" id="KAH7446339.1"/>
    </source>
</evidence>
<keyword evidence="3" id="KW-0804">Transcription</keyword>
<dbReference type="Gene3D" id="4.10.280.10">
    <property type="entry name" value="Helix-loop-helix DNA-binding domain"/>
    <property type="match status" value="1"/>
</dbReference>
<dbReference type="Pfam" id="PF00010">
    <property type="entry name" value="HLH"/>
    <property type="match status" value="1"/>
</dbReference>
<dbReference type="OrthoDB" id="71302at2759"/>
<evidence type="ECO:0000256" key="2">
    <source>
        <dbReference type="ARBA" id="ARBA00023125"/>
    </source>
</evidence>
<keyword evidence="2" id="KW-0238">DNA-binding</keyword>
<comment type="caution">
    <text evidence="6">The sequence shown here is derived from an EMBL/GenBank/DDBJ whole genome shotgun (WGS) entry which is preliminary data.</text>
</comment>
<dbReference type="GO" id="GO:0003700">
    <property type="term" value="F:DNA-binding transcription factor activity"/>
    <property type="evidence" value="ECO:0007669"/>
    <property type="project" value="InterPro"/>
</dbReference>
<dbReference type="Proteomes" id="UP000825935">
    <property type="component" value="Chromosome 1"/>
</dbReference>
<feature type="region of interest" description="Disordered" evidence="4">
    <location>
        <begin position="314"/>
        <end position="343"/>
    </location>
</feature>
<protein>
    <recommendedName>
        <fullName evidence="5">BHLH domain-containing protein</fullName>
    </recommendedName>
</protein>
<dbReference type="SMART" id="SM00353">
    <property type="entry name" value="HLH"/>
    <property type="match status" value="1"/>
</dbReference>
<dbReference type="PROSITE" id="PS50888">
    <property type="entry name" value="BHLH"/>
    <property type="match status" value="1"/>
</dbReference>
<dbReference type="GO" id="GO:0003677">
    <property type="term" value="F:DNA binding"/>
    <property type="evidence" value="ECO:0007669"/>
    <property type="project" value="UniProtKB-KW"/>
</dbReference>
<keyword evidence="7" id="KW-1185">Reference proteome</keyword>
<evidence type="ECO:0000256" key="4">
    <source>
        <dbReference type="SAM" id="MobiDB-lite"/>
    </source>
</evidence>
<accession>A0A8T2VPG3</accession>
<organism evidence="6 7">
    <name type="scientific">Ceratopteris richardii</name>
    <name type="common">Triangle waterfern</name>
    <dbReference type="NCBI Taxonomy" id="49495"/>
    <lineage>
        <taxon>Eukaryota</taxon>
        <taxon>Viridiplantae</taxon>
        <taxon>Streptophyta</taxon>
        <taxon>Embryophyta</taxon>
        <taxon>Tracheophyta</taxon>
        <taxon>Polypodiopsida</taxon>
        <taxon>Polypodiidae</taxon>
        <taxon>Polypodiales</taxon>
        <taxon>Pteridineae</taxon>
        <taxon>Pteridaceae</taxon>
        <taxon>Parkerioideae</taxon>
        <taxon>Ceratopteris</taxon>
    </lineage>
</organism>
<dbReference type="InterPro" id="IPR011598">
    <property type="entry name" value="bHLH_dom"/>
</dbReference>
<dbReference type="CDD" id="cd04873">
    <property type="entry name" value="ACT_UUR-ACR-like"/>
    <property type="match status" value="1"/>
</dbReference>
<dbReference type="AlphaFoldDB" id="A0A8T2VPG3"/>
<name>A0A8T2VPG3_CERRI</name>
<evidence type="ECO:0000313" key="7">
    <source>
        <dbReference type="Proteomes" id="UP000825935"/>
    </source>
</evidence>
<gene>
    <name evidence="6" type="ORF">KP509_01G052000</name>
</gene>
<proteinExistence type="predicted"/>
<evidence type="ECO:0000256" key="3">
    <source>
        <dbReference type="ARBA" id="ARBA00023163"/>
    </source>
</evidence>
<dbReference type="GO" id="GO:0046983">
    <property type="term" value="F:protein dimerization activity"/>
    <property type="evidence" value="ECO:0007669"/>
    <property type="project" value="InterPro"/>
</dbReference>
<dbReference type="OMA" id="RIKACIC"/>
<dbReference type="InterPro" id="IPR045847">
    <property type="entry name" value="AIG1-like"/>
</dbReference>
<evidence type="ECO:0000256" key="1">
    <source>
        <dbReference type="ARBA" id="ARBA00023015"/>
    </source>
</evidence>
<dbReference type="InterPro" id="IPR036638">
    <property type="entry name" value="HLH_DNA-bd_sf"/>
</dbReference>
<dbReference type="PANTHER" id="PTHR45844:SF2">
    <property type="entry name" value="TRANSCRIPTION FACTOR BHLH30"/>
    <property type="match status" value="1"/>
</dbReference>
<evidence type="ECO:0000259" key="5">
    <source>
        <dbReference type="PROSITE" id="PS50888"/>
    </source>
</evidence>
<feature type="domain" description="BHLH" evidence="5">
    <location>
        <begin position="157"/>
        <end position="206"/>
    </location>
</feature>
<keyword evidence="1" id="KW-0805">Transcription regulation</keyword>
<reference evidence="6" key="1">
    <citation type="submission" date="2021-08" db="EMBL/GenBank/DDBJ databases">
        <title>WGS assembly of Ceratopteris richardii.</title>
        <authorList>
            <person name="Marchant D.B."/>
            <person name="Chen G."/>
            <person name="Jenkins J."/>
            <person name="Shu S."/>
            <person name="Leebens-Mack J."/>
            <person name="Grimwood J."/>
            <person name="Schmutz J."/>
            <person name="Soltis P."/>
            <person name="Soltis D."/>
            <person name="Chen Z.-H."/>
        </authorList>
    </citation>
    <scope>NUCLEOTIDE SEQUENCE</scope>
    <source>
        <strain evidence="6">Whitten #5841</strain>
        <tissue evidence="6">Leaf</tissue>
    </source>
</reference>
<sequence>MGLPFGMADHSEFAISGFPEGEGTLKNRPCAIWATLPASAPASTSTPAINRMLDEGSYTQDRSSFQHFQTPSVPYAYRNLTHGNPRSNAYWVRQLQGSFPQECYSIFGASALKDSVQPYPLPVSVNGGSLVLDSARGKLVNASNMTAKEIMEAKALAASKSHSEAERRRRERINTHLATLRTLLPSSTKTDKASLLAEVIDQVKTLKRQVSEIHEYGPTIPTDHDHMSIEKVVSAAEGKLRIKACICCDDRPDFINHLRETIDTLRLRTLKAEISTLAGRIKSTFLVTLKEEAVETDEDVFIKRFQDALRTVMDVPSPAGEPSPGGTLNKRPRTSSFETPGYT</sequence>
<dbReference type="PANTHER" id="PTHR45844">
    <property type="entry name" value="TRANSCRIPTION FACTOR BHLH30"/>
    <property type="match status" value="1"/>
</dbReference>